<evidence type="ECO:0000256" key="6">
    <source>
        <dbReference type="ARBA" id="ARBA00023004"/>
    </source>
</evidence>
<dbReference type="SUPFAM" id="SSF48264">
    <property type="entry name" value="Cytochrome P450"/>
    <property type="match status" value="1"/>
</dbReference>
<dbReference type="Pfam" id="PF00067">
    <property type="entry name" value="p450"/>
    <property type="match status" value="1"/>
</dbReference>
<evidence type="ECO:0000256" key="8">
    <source>
        <dbReference type="PIRSR" id="PIRSR602403-1"/>
    </source>
</evidence>
<keyword evidence="3 8" id="KW-0349">Heme</keyword>
<evidence type="ECO:0000256" key="4">
    <source>
        <dbReference type="ARBA" id="ARBA00022723"/>
    </source>
</evidence>
<dbReference type="STRING" id="1073090.A0A1L9SH74"/>
<evidence type="ECO:0008006" key="13">
    <source>
        <dbReference type="Google" id="ProtNLM"/>
    </source>
</evidence>
<dbReference type="GO" id="GO:0004497">
    <property type="term" value="F:monooxygenase activity"/>
    <property type="evidence" value="ECO:0007669"/>
    <property type="project" value="UniProtKB-KW"/>
</dbReference>
<keyword evidence="10" id="KW-0472">Membrane</keyword>
<dbReference type="Gene3D" id="1.10.630.10">
    <property type="entry name" value="Cytochrome P450"/>
    <property type="match status" value="1"/>
</dbReference>
<evidence type="ECO:0000313" key="11">
    <source>
        <dbReference type="EMBL" id="OJJ46552.1"/>
    </source>
</evidence>
<dbReference type="InterPro" id="IPR036396">
    <property type="entry name" value="Cyt_P450_sf"/>
</dbReference>
<keyword evidence="7 9" id="KW-0503">Monooxygenase</keyword>
<keyword evidence="12" id="KW-1185">Reference proteome</keyword>
<proteinExistence type="inferred from homology"/>
<dbReference type="PROSITE" id="PS00086">
    <property type="entry name" value="CYTOCHROME_P450"/>
    <property type="match status" value="1"/>
</dbReference>
<dbReference type="GO" id="GO:0016705">
    <property type="term" value="F:oxidoreductase activity, acting on paired donors, with incorporation or reduction of molecular oxygen"/>
    <property type="evidence" value="ECO:0007669"/>
    <property type="project" value="InterPro"/>
</dbReference>
<dbReference type="Proteomes" id="UP000184188">
    <property type="component" value="Unassembled WGS sequence"/>
</dbReference>
<dbReference type="OrthoDB" id="1844152at2759"/>
<dbReference type="PANTHER" id="PTHR46206">
    <property type="entry name" value="CYTOCHROME P450"/>
    <property type="match status" value="1"/>
</dbReference>
<dbReference type="PANTHER" id="PTHR46206:SF1">
    <property type="entry name" value="P450, PUTATIVE (EUROFUNG)-RELATED"/>
    <property type="match status" value="1"/>
</dbReference>
<name>A0A1L9SH74_9EURO</name>
<keyword evidence="4 8" id="KW-0479">Metal-binding</keyword>
<dbReference type="InterPro" id="IPR017972">
    <property type="entry name" value="Cyt_P450_CS"/>
</dbReference>
<evidence type="ECO:0000256" key="10">
    <source>
        <dbReference type="SAM" id="Phobius"/>
    </source>
</evidence>
<organism evidence="11 12">
    <name type="scientific">Penicilliopsis zonata CBS 506.65</name>
    <dbReference type="NCBI Taxonomy" id="1073090"/>
    <lineage>
        <taxon>Eukaryota</taxon>
        <taxon>Fungi</taxon>
        <taxon>Dikarya</taxon>
        <taxon>Ascomycota</taxon>
        <taxon>Pezizomycotina</taxon>
        <taxon>Eurotiomycetes</taxon>
        <taxon>Eurotiomycetidae</taxon>
        <taxon>Eurotiales</taxon>
        <taxon>Aspergillaceae</taxon>
        <taxon>Penicilliopsis</taxon>
    </lineage>
</organism>
<dbReference type="GeneID" id="34615822"/>
<keyword evidence="5 9" id="KW-0560">Oxidoreductase</keyword>
<dbReference type="InterPro" id="IPR002403">
    <property type="entry name" value="Cyt_P450_E_grp-IV"/>
</dbReference>
<sequence>MLDQISSSPIGLGLLGVGALAALYLLHILLDVPLPKGVDRIREPPGKTSFSWKTRLAYVTDCQQLFHEAYHEYSKKGKAVIIPGVGARSELILPVSSMRWALRQPEHVLNVGEAFAEVDQIKHSLGHTRFVIDSWPGLLIRTELNSALENIVAAMNDELKVAFDAHFGTDDKEWKEVPLLETIRVIVAQAASRFTVGLPLCRNPKYLKDAIAANESLVLTAGLVGAAPPILRPVIGPLVGLKTELIQRRIKKIFESTYRARLETLKYAKDDPEHKEPGDHLQMMVRFAQRERPQYLYDLDIMARYLTTTNFGAMHQTGIQVTNMLLNILGSDAEYNTIAVLRDEATRIMGSEDGNGRWTKAKLSKMVQADSVARETLRCHSFGGRAVFRKVMVDGLETDTGLKLPQGCLFSFLSQPAHTDEATYEDPDQYDPFRFSRLREKASNGGDPSEIGTLSFVTTSPDHLPFGHGKHACPGRFLIDFELKMIISYVLSNYDVKFPEEYNHQRPPNKWLTEAILPPDGVKVLVRRRHP</sequence>
<reference evidence="12" key="1">
    <citation type="journal article" date="2017" name="Genome Biol.">
        <title>Comparative genomics reveals high biological diversity and specific adaptations in the industrially and medically important fungal genus Aspergillus.</title>
        <authorList>
            <person name="de Vries R.P."/>
            <person name="Riley R."/>
            <person name="Wiebenga A."/>
            <person name="Aguilar-Osorio G."/>
            <person name="Amillis S."/>
            <person name="Uchima C.A."/>
            <person name="Anderluh G."/>
            <person name="Asadollahi M."/>
            <person name="Askin M."/>
            <person name="Barry K."/>
            <person name="Battaglia E."/>
            <person name="Bayram O."/>
            <person name="Benocci T."/>
            <person name="Braus-Stromeyer S.A."/>
            <person name="Caldana C."/>
            <person name="Canovas D."/>
            <person name="Cerqueira G.C."/>
            <person name="Chen F."/>
            <person name="Chen W."/>
            <person name="Choi C."/>
            <person name="Clum A."/>
            <person name="Dos Santos R.A."/>
            <person name="Damasio A.R."/>
            <person name="Diallinas G."/>
            <person name="Emri T."/>
            <person name="Fekete E."/>
            <person name="Flipphi M."/>
            <person name="Freyberg S."/>
            <person name="Gallo A."/>
            <person name="Gournas C."/>
            <person name="Habgood R."/>
            <person name="Hainaut M."/>
            <person name="Harispe M.L."/>
            <person name="Henrissat B."/>
            <person name="Hilden K.S."/>
            <person name="Hope R."/>
            <person name="Hossain A."/>
            <person name="Karabika E."/>
            <person name="Karaffa L."/>
            <person name="Karanyi Z."/>
            <person name="Krasevec N."/>
            <person name="Kuo A."/>
            <person name="Kusch H."/>
            <person name="LaButti K."/>
            <person name="Lagendijk E.L."/>
            <person name="Lapidus A."/>
            <person name="Levasseur A."/>
            <person name="Lindquist E."/>
            <person name="Lipzen A."/>
            <person name="Logrieco A.F."/>
            <person name="MacCabe A."/>
            <person name="Maekelae M.R."/>
            <person name="Malavazi I."/>
            <person name="Melin P."/>
            <person name="Meyer V."/>
            <person name="Mielnichuk N."/>
            <person name="Miskei M."/>
            <person name="Molnar A.P."/>
            <person name="Mule G."/>
            <person name="Ngan C.Y."/>
            <person name="Orejas M."/>
            <person name="Orosz E."/>
            <person name="Ouedraogo J.P."/>
            <person name="Overkamp K.M."/>
            <person name="Park H.-S."/>
            <person name="Perrone G."/>
            <person name="Piumi F."/>
            <person name="Punt P.J."/>
            <person name="Ram A.F."/>
            <person name="Ramon A."/>
            <person name="Rauscher S."/>
            <person name="Record E."/>
            <person name="Riano-Pachon D.M."/>
            <person name="Robert V."/>
            <person name="Roehrig J."/>
            <person name="Ruller R."/>
            <person name="Salamov A."/>
            <person name="Salih N.S."/>
            <person name="Samson R.A."/>
            <person name="Sandor E."/>
            <person name="Sanguinetti M."/>
            <person name="Schuetze T."/>
            <person name="Sepcic K."/>
            <person name="Shelest E."/>
            <person name="Sherlock G."/>
            <person name="Sophianopoulou V."/>
            <person name="Squina F.M."/>
            <person name="Sun H."/>
            <person name="Susca A."/>
            <person name="Todd R.B."/>
            <person name="Tsang A."/>
            <person name="Unkles S.E."/>
            <person name="van de Wiele N."/>
            <person name="van Rossen-Uffink D."/>
            <person name="Oliveira J.V."/>
            <person name="Vesth T.C."/>
            <person name="Visser J."/>
            <person name="Yu J.-H."/>
            <person name="Zhou M."/>
            <person name="Andersen M.R."/>
            <person name="Archer D.B."/>
            <person name="Baker S.E."/>
            <person name="Benoit I."/>
            <person name="Brakhage A.A."/>
            <person name="Braus G.H."/>
            <person name="Fischer R."/>
            <person name="Frisvad J.C."/>
            <person name="Goldman G.H."/>
            <person name="Houbraken J."/>
            <person name="Oakley B."/>
            <person name="Pocsi I."/>
            <person name="Scazzocchio C."/>
            <person name="Seiboth B."/>
            <person name="vanKuyk P.A."/>
            <person name="Wortman J."/>
            <person name="Dyer P.S."/>
            <person name="Grigoriev I.V."/>
        </authorList>
    </citation>
    <scope>NUCLEOTIDE SEQUENCE [LARGE SCALE GENOMIC DNA]</scope>
    <source>
        <strain evidence="12">CBS 506.65</strain>
    </source>
</reference>
<dbReference type="VEuPathDB" id="FungiDB:ASPZODRAFT_66197"/>
<accession>A0A1L9SH74</accession>
<evidence type="ECO:0000256" key="7">
    <source>
        <dbReference type="ARBA" id="ARBA00023033"/>
    </source>
</evidence>
<protein>
    <recommendedName>
        <fullName evidence="13">Cytochrome P450</fullName>
    </recommendedName>
</protein>
<dbReference type="AlphaFoldDB" id="A0A1L9SH74"/>
<evidence type="ECO:0000313" key="12">
    <source>
        <dbReference type="Proteomes" id="UP000184188"/>
    </source>
</evidence>
<dbReference type="PRINTS" id="PR00465">
    <property type="entry name" value="EP450IV"/>
</dbReference>
<evidence type="ECO:0000256" key="1">
    <source>
        <dbReference type="ARBA" id="ARBA00001971"/>
    </source>
</evidence>
<dbReference type="GO" id="GO:0019748">
    <property type="term" value="P:secondary metabolic process"/>
    <property type="evidence" value="ECO:0007669"/>
    <property type="project" value="UniProtKB-ARBA"/>
</dbReference>
<evidence type="ECO:0000256" key="9">
    <source>
        <dbReference type="RuleBase" id="RU000461"/>
    </source>
</evidence>
<dbReference type="RefSeq" id="XP_022581062.1">
    <property type="nucleotide sequence ID" value="XM_022729358.1"/>
</dbReference>
<dbReference type="InterPro" id="IPR001128">
    <property type="entry name" value="Cyt_P450"/>
</dbReference>
<dbReference type="CDD" id="cd11041">
    <property type="entry name" value="CYP503A1-like"/>
    <property type="match status" value="1"/>
</dbReference>
<feature type="transmembrane region" description="Helical" evidence="10">
    <location>
        <begin position="12"/>
        <end position="30"/>
    </location>
</feature>
<evidence type="ECO:0000256" key="3">
    <source>
        <dbReference type="ARBA" id="ARBA00022617"/>
    </source>
</evidence>
<dbReference type="GO" id="GO:0020037">
    <property type="term" value="F:heme binding"/>
    <property type="evidence" value="ECO:0007669"/>
    <property type="project" value="InterPro"/>
</dbReference>
<keyword evidence="10" id="KW-1133">Transmembrane helix</keyword>
<evidence type="ECO:0000256" key="5">
    <source>
        <dbReference type="ARBA" id="ARBA00023002"/>
    </source>
</evidence>
<dbReference type="EMBL" id="KV878342">
    <property type="protein sequence ID" value="OJJ46552.1"/>
    <property type="molecule type" value="Genomic_DNA"/>
</dbReference>
<keyword evidence="10" id="KW-0812">Transmembrane</keyword>
<keyword evidence="6 8" id="KW-0408">Iron</keyword>
<comment type="cofactor">
    <cofactor evidence="1 8">
        <name>heme</name>
        <dbReference type="ChEBI" id="CHEBI:30413"/>
    </cofactor>
</comment>
<evidence type="ECO:0000256" key="2">
    <source>
        <dbReference type="ARBA" id="ARBA00010617"/>
    </source>
</evidence>
<dbReference type="GO" id="GO:0005506">
    <property type="term" value="F:iron ion binding"/>
    <property type="evidence" value="ECO:0007669"/>
    <property type="project" value="InterPro"/>
</dbReference>
<comment type="similarity">
    <text evidence="2 9">Belongs to the cytochrome P450 family.</text>
</comment>
<feature type="binding site" description="axial binding residue" evidence="8">
    <location>
        <position position="473"/>
    </location>
    <ligand>
        <name>heme</name>
        <dbReference type="ChEBI" id="CHEBI:30413"/>
    </ligand>
    <ligandPart>
        <name>Fe</name>
        <dbReference type="ChEBI" id="CHEBI:18248"/>
    </ligandPart>
</feature>
<gene>
    <name evidence="11" type="ORF">ASPZODRAFT_66197</name>
</gene>